<feature type="region of interest" description="Disordered" evidence="9">
    <location>
        <begin position="31"/>
        <end position="61"/>
    </location>
</feature>
<dbReference type="PANTHER" id="PTHR31451">
    <property type="match status" value="1"/>
</dbReference>
<reference evidence="14 15" key="1">
    <citation type="submission" date="2019-05" db="EMBL/GenBank/DDBJ databases">
        <title>Emergence of the Ug99 lineage of the wheat stem rust pathogen through somatic hybridization.</title>
        <authorList>
            <person name="Li F."/>
            <person name="Upadhyaya N.M."/>
            <person name="Sperschneider J."/>
            <person name="Matny O."/>
            <person name="Nguyen-Phuc H."/>
            <person name="Mago R."/>
            <person name="Raley C."/>
            <person name="Miller M.E."/>
            <person name="Silverstein K.A.T."/>
            <person name="Henningsen E."/>
            <person name="Hirsch C.D."/>
            <person name="Visser B."/>
            <person name="Pretorius Z.A."/>
            <person name="Steffenson B.J."/>
            <person name="Schwessinger B."/>
            <person name="Dodds P.N."/>
            <person name="Figueroa M."/>
        </authorList>
    </citation>
    <scope>NUCLEOTIDE SEQUENCE [LARGE SCALE GENOMIC DNA]</scope>
    <source>
        <strain evidence="12">21-0</strain>
        <strain evidence="13 15">Ug99</strain>
    </source>
</reference>
<evidence type="ECO:0000256" key="5">
    <source>
        <dbReference type="ARBA" id="ARBA00022525"/>
    </source>
</evidence>
<evidence type="ECO:0000256" key="6">
    <source>
        <dbReference type="ARBA" id="ARBA00022729"/>
    </source>
</evidence>
<dbReference type="EC" id="3.2.1.78" evidence="4"/>
<dbReference type="GO" id="GO:0005576">
    <property type="term" value="C:extracellular region"/>
    <property type="evidence" value="ECO:0007669"/>
    <property type="project" value="UniProtKB-SubCell"/>
</dbReference>
<evidence type="ECO:0000259" key="11">
    <source>
        <dbReference type="Pfam" id="PF26410"/>
    </source>
</evidence>
<feature type="compositionally biased region" description="Polar residues" evidence="9">
    <location>
        <begin position="31"/>
        <end position="42"/>
    </location>
</feature>
<comment type="subcellular location">
    <subcellularLocation>
        <location evidence="2">Secreted</location>
    </subcellularLocation>
</comment>
<evidence type="ECO:0000256" key="2">
    <source>
        <dbReference type="ARBA" id="ARBA00004613"/>
    </source>
</evidence>
<feature type="compositionally biased region" description="Low complexity" evidence="9">
    <location>
        <begin position="43"/>
        <end position="61"/>
    </location>
</feature>
<feature type="signal peptide" evidence="10">
    <location>
        <begin position="1"/>
        <end position="24"/>
    </location>
</feature>
<accession>A0A5B0SFL1</accession>
<evidence type="ECO:0000256" key="9">
    <source>
        <dbReference type="SAM" id="MobiDB-lite"/>
    </source>
</evidence>
<evidence type="ECO:0000256" key="7">
    <source>
        <dbReference type="ARBA" id="ARBA00022801"/>
    </source>
</evidence>
<dbReference type="InterPro" id="IPR001547">
    <property type="entry name" value="Glyco_hydro_5"/>
</dbReference>
<feature type="domain" description="Glycoside hydrolase family 5" evidence="11">
    <location>
        <begin position="153"/>
        <end position="329"/>
    </location>
</feature>
<dbReference type="GO" id="GO:0016985">
    <property type="term" value="F:mannan endo-1,4-beta-mannosidase activity"/>
    <property type="evidence" value="ECO:0007669"/>
    <property type="project" value="UniProtKB-EC"/>
</dbReference>
<keyword evidence="7" id="KW-0378">Hydrolase</keyword>
<dbReference type="Pfam" id="PF26410">
    <property type="entry name" value="GH5_mannosidase"/>
    <property type="match status" value="1"/>
</dbReference>
<keyword evidence="5" id="KW-0964">Secreted</keyword>
<evidence type="ECO:0000256" key="10">
    <source>
        <dbReference type="SAM" id="SignalP"/>
    </source>
</evidence>
<gene>
    <name evidence="12" type="ORF">PGT21_017983</name>
    <name evidence="13" type="ORF">PGTUg99_036244</name>
</gene>
<dbReference type="Proteomes" id="UP000324748">
    <property type="component" value="Unassembled WGS sequence"/>
</dbReference>
<keyword evidence="8" id="KW-0326">Glycosidase</keyword>
<dbReference type="AlphaFoldDB" id="A0A5B0SFL1"/>
<evidence type="ECO:0000256" key="4">
    <source>
        <dbReference type="ARBA" id="ARBA00012706"/>
    </source>
</evidence>
<dbReference type="OrthoDB" id="406631at2759"/>
<proteinExistence type="inferred from homology"/>
<name>A0A5B0SFL1_PUCGR</name>
<comment type="catalytic activity">
    <reaction evidence="1">
        <text>Random hydrolysis of (1-&gt;4)-beta-D-mannosidic linkages in mannans, galactomannans and glucomannans.</text>
        <dbReference type="EC" id="3.2.1.78"/>
    </reaction>
</comment>
<dbReference type="InterPro" id="IPR017853">
    <property type="entry name" value="GH"/>
</dbReference>
<protein>
    <recommendedName>
        <fullName evidence="4">mannan endo-1,4-beta-mannosidase</fullName>
        <ecNumber evidence="4">3.2.1.78</ecNumber>
    </recommendedName>
</protein>
<evidence type="ECO:0000313" key="15">
    <source>
        <dbReference type="Proteomes" id="UP000325313"/>
    </source>
</evidence>
<sequence length="620" mass="68818">MKKVQAGCRLWAFCLLVLAIGSHGELQAALNTTKDSPSNNNVHGGSRSPGAHSSSSARSVSALGPKPGFVTAPGDGHLYLNDELFDFRSFNTPTIFDGQEFQGRDLLQTVLAFGTPVTRTYTLHVANNMFSDGVQSPSSSHILGWDSDANDWIYNEPIWTNIDKILDLSRQFGVRLVIPIINQDYGGPGSNWVGNFNDLIRHRYEIQNYTTANQAVDWFTDRLMIESFKKIISFYLNRVNTFNGIRIGDDETILAFETGNEMNWGNQNQTIHKRPPPASWTIEIAQHIKSLAPKTLVMDGSFSRNPTSAWEEEVLDSPYVDLFSYHFYGEGDTQFFQILQDQVRAHEKTFIIGEHGFYSQAETYPAFYENATCAGTFVWSLCAHHEKGGFVTHGEGRNIYAYHAPGFKNQTSKNFDTQEAEVISSTYDASYTILGLEPPPKPVPGPPQAFLVKNGSQAGISWRGSAWAQSYEILGAGSLDQDWNVISTNIPDNVDPGQLFIPLNPIEPTKSIKIKFPKPIRKKSHAGWMDSKWCARGSPASCSKKFHVSPKQDDHQHKDAHHPNLPKMLNNPTHQSRLSLVPLKSETPHDSSASGGWFAVRAISADGVPGGISEPVFLKS</sequence>
<evidence type="ECO:0000313" key="13">
    <source>
        <dbReference type="EMBL" id="KAA1136600.1"/>
    </source>
</evidence>
<evidence type="ECO:0000256" key="3">
    <source>
        <dbReference type="ARBA" id="ARBA00005641"/>
    </source>
</evidence>
<dbReference type="PANTHER" id="PTHR31451:SF39">
    <property type="entry name" value="MANNAN ENDO-1,4-BETA-MANNOSIDASE 1"/>
    <property type="match status" value="1"/>
</dbReference>
<dbReference type="InterPro" id="IPR045053">
    <property type="entry name" value="MAN-like"/>
</dbReference>
<evidence type="ECO:0000313" key="14">
    <source>
        <dbReference type="Proteomes" id="UP000324748"/>
    </source>
</evidence>
<evidence type="ECO:0000256" key="8">
    <source>
        <dbReference type="ARBA" id="ARBA00023295"/>
    </source>
</evidence>
<comment type="similarity">
    <text evidence="3">Belongs to the glycosyl hydrolase 5 (cellulase A) family.</text>
</comment>
<dbReference type="Proteomes" id="UP000325313">
    <property type="component" value="Unassembled WGS sequence"/>
</dbReference>
<dbReference type="SUPFAM" id="SSF51445">
    <property type="entry name" value="(Trans)glycosidases"/>
    <property type="match status" value="1"/>
</dbReference>
<dbReference type="EMBL" id="VDEP01000035">
    <property type="protein sequence ID" value="KAA1136600.1"/>
    <property type="molecule type" value="Genomic_DNA"/>
</dbReference>
<comment type="caution">
    <text evidence="13">The sequence shown here is derived from an EMBL/GenBank/DDBJ whole genome shotgun (WGS) entry which is preliminary data.</text>
</comment>
<evidence type="ECO:0000313" key="12">
    <source>
        <dbReference type="EMBL" id="KAA1101376.1"/>
    </source>
</evidence>
<dbReference type="Gene3D" id="3.20.20.80">
    <property type="entry name" value="Glycosidases"/>
    <property type="match status" value="1"/>
</dbReference>
<keyword evidence="14" id="KW-1185">Reference proteome</keyword>
<dbReference type="FunFam" id="3.20.20.80:FF:000251">
    <property type="entry name" value="Uncharacterized protein"/>
    <property type="match status" value="1"/>
</dbReference>
<feature type="chain" id="PRO_5036138361" description="mannan endo-1,4-beta-mannosidase" evidence="10">
    <location>
        <begin position="25"/>
        <end position="620"/>
    </location>
</feature>
<keyword evidence="6 10" id="KW-0732">Signal</keyword>
<dbReference type="EMBL" id="VSWC01000053">
    <property type="protein sequence ID" value="KAA1101376.1"/>
    <property type="molecule type" value="Genomic_DNA"/>
</dbReference>
<organism evidence="13 15">
    <name type="scientific">Puccinia graminis f. sp. tritici</name>
    <dbReference type="NCBI Taxonomy" id="56615"/>
    <lineage>
        <taxon>Eukaryota</taxon>
        <taxon>Fungi</taxon>
        <taxon>Dikarya</taxon>
        <taxon>Basidiomycota</taxon>
        <taxon>Pucciniomycotina</taxon>
        <taxon>Pucciniomycetes</taxon>
        <taxon>Pucciniales</taxon>
        <taxon>Pucciniaceae</taxon>
        <taxon>Puccinia</taxon>
    </lineage>
</organism>
<evidence type="ECO:0000256" key="1">
    <source>
        <dbReference type="ARBA" id="ARBA00001678"/>
    </source>
</evidence>
<feature type="region of interest" description="Disordered" evidence="9">
    <location>
        <begin position="544"/>
        <end position="573"/>
    </location>
</feature>